<accession>A0A2P8QZQ6</accession>
<evidence type="ECO:0000259" key="2">
    <source>
        <dbReference type="Pfam" id="PF00535"/>
    </source>
</evidence>
<dbReference type="PANTHER" id="PTHR43630">
    <property type="entry name" value="POLY-BETA-1,6-N-ACETYL-D-GLUCOSAMINE SYNTHASE"/>
    <property type="match status" value="1"/>
</dbReference>
<organism evidence="3 4">
    <name type="scientific">Campylobacter blaseri</name>
    <dbReference type="NCBI Taxonomy" id="2042961"/>
    <lineage>
        <taxon>Bacteria</taxon>
        <taxon>Pseudomonadati</taxon>
        <taxon>Campylobacterota</taxon>
        <taxon>Epsilonproteobacteria</taxon>
        <taxon>Campylobacterales</taxon>
        <taxon>Campylobacteraceae</taxon>
        <taxon>Campylobacter</taxon>
    </lineage>
</organism>
<dbReference type="GO" id="GO:0016740">
    <property type="term" value="F:transferase activity"/>
    <property type="evidence" value="ECO:0007669"/>
    <property type="project" value="UniProtKB-KW"/>
</dbReference>
<dbReference type="SUPFAM" id="SSF53448">
    <property type="entry name" value="Nucleotide-diphospho-sugar transferases"/>
    <property type="match status" value="1"/>
</dbReference>
<dbReference type="AlphaFoldDB" id="A0A2P8QZQ6"/>
<keyword evidence="4" id="KW-1185">Reference proteome</keyword>
<dbReference type="CDD" id="cd02511">
    <property type="entry name" value="Beta4Glucosyltransferase"/>
    <property type="match status" value="1"/>
</dbReference>
<dbReference type="Proteomes" id="UP000240535">
    <property type="component" value="Unassembled WGS sequence"/>
</dbReference>
<comment type="caution">
    <text evidence="3">The sequence shown here is derived from an EMBL/GenBank/DDBJ whole genome shotgun (WGS) entry which is preliminary data.</text>
</comment>
<reference evidence="4" key="1">
    <citation type="submission" date="2017-10" db="EMBL/GenBank/DDBJ databases">
        <title>Campylobacter species from seals.</title>
        <authorList>
            <person name="Gilbert M.J."/>
            <person name="Zomer A.L."/>
            <person name="Timmerman A.J."/>
            <person name="Duim B."/>
            <person name="Wagenaar J.A."/>
        </authorList>
    </citation>
    <scope>NUCLEOTIDE SEQUENCE [LARGE SCALE GENOMIC DNA]</scope>
    <source>
        <strain evidence="4">17S00004-5</strain>
    </source>
</reference>
<comment type="similarity">
    <text evidence="1">Belongs to the glycosyltransferase 2 family. WaaE/KdtX subfamily.</text>
</comment>
<evidence type="ECO:0000256" key="1">
    <source>
        <dbReference type="ARBA" id="ARBA00038494"/>
    </source>
</evidence>
<dbReference type="InterPro" id="IPR001173">
    <property type="entry name" value="Glyco_trans_2-like"/>
</dbReference>
<dbReference type="OrthoDB" id="9815923at2"/>
<dbReference type="PANTHER" id="PTHR43630:SF2">
    <property type="entry name" value="GLYCOSYLTRANSFERASE"/>
    <property type="match status" value="1"/>
</dbReference>
<dbReference type="Gene3D" id="3.90.550.10">
    <property type="entry name" value="Spore Coat Polysaccharide Biosynthesis Protein SpsA, Chain A"/>
    <property type="match status" value="1"/>
</dbReference>
<gene>
    <name evidence="3" type="ORF">CQ405_06215</name>
</gene>
<keyword evidence="3" id="KW-0808">Transferase</keyword>
<name>A0A2P8QZQ6_9BACT</name>
<dbReference type="EMBL" id="PDHH01000005">
    <property type="protein sequence ID" value="PSM51722.1"/>
    <property type="molecule type" value="Genomic_DNA"/>
</dbReference>
<proteinExistence type="inferred from homology"/>
<sequence length="249" mass="29061">MIKDISVVMIAKNGERTIRKTLQSLKDFDDVVVYDNGSTDETIKIAKEFSNVNLIKGDFLGFGKTKKKATQYAKNDWILILDADEVVDKELIETLKNEKLDEGYVYLLNFNAYYKDRQIKHCGWSNQKIKRLFNKKITNYNDNDVHEKIIDENLKNKILKGNVEHYSYHSIDEFVQKANVYARLFAKNNQGKKKSNPLKAFLNAIYSFNKTYFFKLGFLDGYVGLVVAFSHMVTNFYKYIMLYEANKKS</sequence>
<dbReference type="RefSeq" id="WP_106871785.1">
    <property type="nucleotide sequence ID" value="NZ_CP053841.1"/>
</dbReference>
<evidence type="ECO:0000313" key="4">
    <source>
        <dbReference type="Proteomes" id="UP000240535"/>
    </source>
</evidence>
<protein>
    <submittedName>
        <fullName evidence="3">Glycosyl transferase</fullName>
    </submittedName>
</protein>
<evidence type="ECO:0000313" key="3">
    <source>
        <dbReference type="EMBL" id="PSM51722.1"/>
    </source>
</evidence>
<dbReference type="Pfam" id="PF00535">
    <property type="entry name" value="Glycos_transf_2"/>
    <property type="match status" value="1"/>
</dbReference>
<dbReference type="InterPro" id="IPR029044">
    <property type="entry name" value="Nucleotide-diphossugar_trans"/>
</dbReference>
<feature type="domain" description="Glycosyltransferase 2-like" evidence="2">
    <location>
        <begin position="6"/>
        <end position="138"/>
    </location>
</feature>